<dbReference type="InterPro" id="IPR029044">
    <property type="entry name" value="Nucleotide-diphossugar_trans"/>
</dbReference>
<dbReference type="Pfam" id="PF00535">
    <property type="entry name" value="Glycos_transf_2"/>
    <property type="match status" value="1"/>
</dbReference>
<dbReference type="InterPro" id="IPR001173">
    <property type="entry name" value="Glyco_trans_2-like"/>
</dbReference>
<dbReference type="OrthoDB" id="9771846at2"/>
<gene>
    <name evidence="2" type="ORF">EV197_1580</name>
</gene>
<protein>
    <recommendedName>
        <fullName evidence="1">Glycosyltransferase 2-like domain-containing protein</fullName>
    </recommendedName>
</protein>
<comment type="caution">
    <text evidence="2">The sequence shown here is derived from an EMBL/GenBank/DDBJ whole genome shotgun (WGS) entry which is preliminary data.</text>
</comment>
<organism evidence="2 3">
    <name type="scientific">Aquimarina brevivitae</name>
    <dbReference type="NCBI Taxonomy" id="323412"/>
    <lineage>
        <taxon>Bacteria</taxon>
        <taxon>Pseudomonadati</taxon>
        <taxon>Bacteroidota</taxon>
        <taxon>Flavobacteriia</taxon>
        <taxon>Flavobacteriales</taxon>
        <taxon>Flavobacteriaceae</taxon>
        <taxon>Aquimarina</taxon>
    </lineage>
</organism>
<dbReference type="PANTHER" id="PTHR43179">
    <property type="entry name" value="RHAMNOSYLTRANSFERASE WBBL"/>
    <property type="match status" value="1"/>
</dbReference>
<dbReference type="CDD" id="cd04186">
    <property type="entry name" value="GT_2_like_c"/>
    <property type="match status" value="1"/>
</dbReference>
<dbReference type="AlphaFoldDB" id="A0A4Q7PIA2"/>
<proteinExistence type="predicted"/>
<dbReference type="Gene3D" id="3.90.550.10">
    <property type="entry name" value="Spore Coat Polysaccharide Biosynthesis Protein SpsA, Chain A"/>
    <property type="match status" value="1"/>
</dbReference>
<dbReference type="PANTHER" id="PTHR43179:SF7">
    <property type="entry name" value="RHAMNOSYLTRANSFERASE WBBL"/>
    <property type="match status" value="1"/>
</dbReference>
<dbReference type="RefSeq" id="WP_130286123.1">
    <property type="nucleotide sequence ID" value="NZ_SGXE01000001.1"/>
</dbReference>
<sequence>MNIDISVIILNYNSAEFTIDCIKSIQEKTSSDLNYELIVVDNASTIEDYQKLKSFIEKINSANIRLVRSKINTGFGTGNMHGVQYANGDYYAFVNNDTLLQNDCLQIGLNFLKENNTLICSPQQYDEEGNVKKSFDHFLTLKRELIGRKLLEKSNPKKYPKRKKVYDTPIAVQSVPGSFMIVEREAFDAAGGFDTNIFLYYEETDLCYRIAKQHKNRDICFLVPEARYTHFTGKSTKAGVAIAKELKISLFYVLKKNSGFIPYLILKWYLSFKYLLKAPFKAKNLALFKLIIKGAPLSESLKHQQVILNK</sequence>
<keyword evidence="3" id="KW-1185">Reference proteome</keyword>
<dbReference type="SUPFAM" id="SSF53448">
    <property type="entry name" value="Nucleotide-diphospho-sugar transferases"/>
    <property type="match status" value="1"/>
</dbReference>
<evidence type="ECO:0000313" key="3">
    <source>
        <dbReference type="Proteomes" id="UP000292262"/>
    </source>
</evidence>
<evidence type="ECO:0000313" key="2">
    <source>
        <dbReference type="EMBL" id="RZT00344.1"/>
    </source>
</evidence>
<name>A0A4Q7PIA2_9FLAO</name>
<reference evidence="2 3" key="1">
    <citation type="submission" date="2019-02" db="EMBL/GenBank/DDBJ databases">
        <title>Genomic Encyclopedia of Type Strains, Phase IV (KMG-IV): sequencing the most valuable type-strain genomes for metagenomic binning, comparative biology and taxonomic classification.</title>
        <authorList>
            <person name="Goeker M."/>
        </authorList>
    </citation>
    <scope>NUCLEOTIDE SEQUENCE [LARGE SCALE GENOMIC DNA]</scope>
    <source>
        <strain evidence="2 3">DSM 17196</strain>
    </source>
</reference>
<dbReference type="EMBL" id="SGXE01000001">
    <property type="protein sequence ID" value="RZT00344.1"/>
    <property type="molecule type" value="Genomic_DNA"/>
</dbReference>
<feature type="domain" description="Glycosyltransferase 2-like" evidence="1">
    <location>
        <begin position="6"/>
        <end position="187"/>
    </location>
</feature>
<evidence type="ECO:0000259" key="1">
    <source>
        <dbReference type="Pfam" id="PF00535"/>
    </source>
</evidence>
<dbReference type="Proteomes" id="UP000292262">
    <property type="component" value="Unassembled WGS sequence"/>
</dbReference>
<accession>A0A4Q7PIA2</accession>